<dbReference type="GO" id="GO:0008843">
    <property type="term" value="F:endochitinase activity"/>
    <property type="evidence" value="ECO:0007669"/>
    <property type="project" value="UniProtKB-EC"/>
</dbReference>
<proteinExistence type="predicted"/>
<organism evidence="10 11">
    <name type="scientific">Tenacibaculum vairaonense</name>
    <dbReference type="NCBI Taxonomy" id="3137860"/>
    <lineage>
        <taxon>Bacteria</taxon>
        <taxon>Pseudomonadati</taxon>
        <taxon>Bacteroidota</taxon>
        <taxon>Flavobacteriia</taxon>
        <taxon>Flavobacteriales</taxon>
        <taxon>Flavobacteriaceae</taxon>
        <taxon>Tenacibaculum</taxon>
    </lineage>
</organism>
<feature type="signal peptide" evidence="8">
    <location>
        <begin position="1"/>
        <end position="26"/>
    </location>
</feature>
<dbReference type="Gene3D" id="3.20.20.80">
    <property type="entry name" value="Glycosidases"/>
    <property type="match status" value="1"/>
</dbReference>
<evidence type="ECO:0000256" key="3">
    <source>
        <dbReference type="ARBA" id="ARBA00022729"/>
    </source>
</evidence>
<evidence type="ECO:0000256" key="8">
    <source>
        <dbReference type="SAM" id="SignalP"/>
    </source>
</evidence>
<dbReference type="InterPro" id="IPR001579">
    <property type="entry name" value="Glyco_hydro_18_chit_AS"/>
</dbReference>
<dbReference type="PANTHER" id="PTHR11177">
    <property type="entry name" value="CHITINASE"/>
    <property type="match status" value="1"/>
</dbReference>
<dbReference type="RefSeq" id="WP_348739930.1">
    <property type="nucleotide sequence ID" value="NZ_CAXJRC010000044.1"/>
</dbReference>
<keyword evidence="5" id="KW-0119">Carbohydrate metabolism</keyword>
<comment type="catalytic activity">
    <reaction evidence="1">
        <text>Random endo-hydrolysis of N-acetyl-beta-D-glucosaminide (1-&gt;4)-beta-linkages in chitin and chitodextrins.</text>
        <dbReference type="EC" id="3.2.1.14"/>
    </reaction>
</comment>
<name>A0ABM9PRC5_9FLAO</name>
<dbReference type="Pfam" id="PF00704">
    <property type="entry name" value="Glyco_hydro_18"/>
    <property type="match status" value="1"/>
</dbReference>
<keyword evidence="6 7" id="KW-0326">Glycosidase</keyword>
<dbReference type="PROSITE" id="PS01095">
    <property type="entry name" value="GH18_1"/>
    <property type="match status" value="1"/>
</dbReference>
<dbReference type="PANTHER" id="PTHR11177:SF317">
    <property type="entry name" value="CHITINASE 12-RELATED"/>
    <property type="match status" value="1"/>
</dbReference>
<feature type="chain" id="PRO_5046568797" description="chitinase" evidence="8">
    <location>
        <begin position="27"/>
        <end position="607"/>
    </location>
</feature>
<evidence type="ECO:0000256" key="7">
    <source>
        <dbReference type="RuleBase" id="RU000489"/>
    </source>
</evidence>
<evidence type="ECO:0000259" key="9">
    <source>
        <dbReference type="PROSITE" id="PS51910"/>
    </source>
</evidence>
<evidence type="ECO:0000313" key="10">
    <source>
        <dbReference type="EMBL" id="CAL2108347.1"/>
    </source>
</evidence>
<dbReference type="SMART" id="SM00636">
    <property type="entry name" value="Glyco_18"/>
    <property type="match status" value="1"/>
</dbReference>
<gene>
    <name evidence="10" type="ORF">T190115A13A_70120</name>
</gene>
<dbReference type="InterPro" id="IPR029070">
    <property type="entry name" value="Chitinase_insertion_sf"/>
</dbReference>
<dbReference type="InterPro" id="IPR026444">
    <property type="entry name" value="Secre_tail"/>
</dbReference>
<evidence type="ECO:0000313" key="11">
    <source>
        <dbReference type="Proteomes" id="UP001497602"/>
    </source>
</evidence>
<keyword evidence="3 8" id="KW-0732">Signal</keyword>
<dbReference type="InterPro" id="IPR011583">
    <property type="entry name" value="Chitinase_II/V-like_cat"/>
</dbReference>
<sequence>MKNTPYSFIKRGIQLVFLFVSTAVLAQVNTGGSATTANHQKQIIGYVTNWDAWKSTNAGVPAKGALTHLNIDYSKYTILNYSFFGVAKDGSLHSGDYRNKQIYQDGAVQEPSDIFFTNIYSSWDMYLLFGEIDAINYVNEDAKQRAEAQGFEVEIEASTWNHPTWGISGKLPLPLHKEGGAPGLLKLAHEKGVKVMASIGGWSMSKHFPEMAADPVKRAKFIEDCKKLIAVGFDGIDIDWEFPGPYSGMNFTGSEADFDNFEALIEEIRTAIGSDKLVTAAFAPDPRKLEGFDWRRLAKSMDYFNIMAYDYNGGWSNKAGHNAPVYNYEGAEVSFFNWQATLDRLVQGGAPKNKICFGAPFYGRGVITEGTAELNAKTVKKQVTLQPDGPISTSADYTNWKLDIYDGTPNHFFIKQTALKANSGWTKKWDDEAKVPYLVKDNFFLSYDDEKSIEIKAQFINENELGGTIIWTVFGDLEISGTPTSFGDKLKRWSDVKSPLVNKINEVFANGGTLNTEENTIDSSSLSVYPNPVVKDIITFELGNTGKTGTISEVKIYDIKGAEVYRAEVKSKDRKQSFDVSKLNSGTYIYNVNLGQGKLTGKFIKVD</sequence>
<accession>A0ABM9PRC5</accession>
<dbReference type="SUPFAM" id="SSF54556">
    <property type="entry name" value="Chitinase insertion domain"/>
    <property type="match status" value="1"/>
</dbReference>
<dbReference type="InterPro" id="IPR050314">
    <property type="entry name" value="Glycosyl_Hydrlase_18"/>
</dbReference>
<dbReference type="InterPro" id="IPR017853">
    <property type="entry name" value="GH"/>
</dbReference>
<dbReference type="Proteomes" id="UP001497602">
    <property type="component" value="Unassembled WGS sequence"/>
</dbReference>
<keyword evidence="4 7" id="KW-0378">Hydrolase</keyword>
<evidence type="ECO:0000256" key="1">
    <source>
        <dbReference type="ARBA" id="ARBA00000822"/>
    </source>
</evidence>
<protein>
    <recommendedName>
        <fullName evidence="2">chitinase</fullName>
        <ecNumber evidence="2">3.2.1.14</ecNumber>
    </recommendedName>
</protein>
<evidence type="ECO:0000256" key="6">
    <source>
        <dbReference type="ARBA" id="ARBA00023295"/>
    </source>
</evidence>
<evidence type="ECO:0000256" key="5">
    <source>
        <dbReference type="ARBA" id="ARBA00023024"/>
    </source>
</evidence>
<evidence type="ECO:0000256" key="4">
    <source>
        <dbReference type="ARBA" id="ARBA00022801"/>
    </source>
</evidence>
<dbReference type="SUPFAM" id="SSF51445">
    <property type="entry name" value="(Trans)glycosidases"/>
    <property type="match status" value="1"/>
</dbReference>
<dbReference type="NCBIfam" id="TIGR04183">
    <property type="entry name" value="Por_Secre_tail"/>
    <property type="match status" value="1"/>
</dbReference>
<reference evidence="10 11" key="1">
    <citation type="submission" date="2024-05" db="EMBL/GenBank/DDBJ databases">
        <authorList>
            <person name="Duchaud E."/>
        </authorList>
    </citation>
    <scope>NUCLEOTIDE SEQUENCE [LARGE SCALE GENOMIC DNA]</scope>
    <source>
        <strain evidence="10">Ena-SAMPLE-TAB-13-05-2024-13:56:06:370-140305</strain>
    </source>
</reference>
<keyword evidence="5" id="KW-0624">Polysaccharide degradation</keyword>
<keyword evidence="5" id="KW-0146">Chitin degradation</keyword>
<comment type="caution">
    <text evidence="10">The sequence shown here is derived from an EMBL/GenBank/DDBJ whole genome shotgun (WGS) entry which is preliminary data.</text>
</comment>
<dbReference type="Gene3D" id="3.10.50.10">
    <property type="match status" value="1"/>
</dbReference>
<evidence type="ECO:0000256" key="2">
    <source>
        <dbReference type="ARBA" id="ARBA00012729"/>
    </source>
</evidence>
<keyword evidence="11" id="KW-1185">Reference proteome</keyword>
<dbReference type="PROSITE" id="PS51910">
    <property type="entry name" value="GH18_2"/>
    <property type="match status" value="1"/>
</dbReference>
<dbReference type="Pfam" id="PF18962">
    <property type="entry name" value="Por_Secre_tail"/>
    <property type="match status" value="1"/>
</dbReference>
<dbReference type="EMBL" id="CAXJRC010000044">
    <property type="protein sequence ID" value="CAL2108347.1"/>
    <property type="molecule type" value="Genomic_DNA"/>
</dbReference>
<dbReference type="InterPro" id="IPR001223">
    <property type="entry name" value="Glyco_hydro18_cat"/>
</dbReference>
<dbReference type="EC" id="3.2.1.14" evidence="2"/>
<feature type="domain" description="GH18" evidence="9">
    <location>
        <begin position="41"/>
        <end position="511"/>
    </location>
</feature>